<keyword evidence="2" id="KW-1185">Reference proteome</keyword>
<dbReference type="Proteomes" id="UP000054485">
    <property type="component" value="Unassembled WGS sequence"/>
</dbReference>
<dbReference type="EMBL" id="KN835324">
    <property type="protein sequence ID" value="KIK39891.1"/>
    <property type="molecule type" value="Genomic_DNA"/>
</dbReference>
<evidence type="ECO:0000313" key="1">
    <source>
        <dbReference type="EMBL" id="KIK39891.1"/>
    </source>
</evidence>
<evidence type="ECO:0000313" key="2">
    <source>
        <dbReference type="Proteomes" id="UP000054485"/>
    </source>
</evidence>
<name>A0A0D0ADX9_9AGAM</name>
<dbReference type="InParanoid" id="A0A0D0ADX9"/>
<reference evidence="2" key="2">
    <citation type="submission" date="2015-01" db="EMBL/GenBank/DDBJ databases">
        <title>Evolutionary Origins and Diversification of the Mycorrhizal Mutualists.</title>
        <authorList>
            <consortium name="DOE Joint Genome Institute"/>
            <consortium name="Mycorrhizal Genomics Consortium"/>
            <person name="Kohler A."/>
            <person name="Kuo A."/>
            <person name="Nagy L.G."/>
            <person name="Floudas D."/>
            <person name="Copeland A."/>
            <person name="Barry K.W."/>
            <person name="Cichocki N."/>
            <person name="Veneault-Fourrey C."/>
            <person name="LaButti K."/>
            <person name="Lindquist E.A."/>
            <person name="Lipzen A."/>
            <person name="Lundell T."/>
            <person name="Morin E."/>
            <person name="Murat C."/>
            <person name="Riley R."/>
            <person name="Ohm R."/>
            <person name="Sun H."/>
            <person name="Tunlid A."/>
            <person name="Henrissat B."/>
            <person name="Grigoriev I.V."/>
            <person name="Hibbett D.S."/>
            <person name="Martin F."/>
        </authorList>
    </citation>
    <scope>NUCLEOTIDE SEQUENCE [LARGE SCALE GENOMIC DNA]</scope>
    <source>
        <strain evidence="2">UH-Slu-Lm8-n1</strain>
    </source>
</reference>
<protein>
    <submittedName>
        <fullName evidence="1">Uncharacterized protein</fullName>
    </submittedName>
</protein>
<sequence>MSCSTKSPSDINILEAYVYSFAGDQTAHQDHATSVELNFPVRNGSTSEVPRTLTTSSDIYQRNLTDCATA</sequence>
<dbReference type="HOGENOM" id="CLU_2759490_0_0_1"/>
<reference evidence="1 2" key="1">
    <citation type="submission" date="2014-04" db="EMBL/GenBank/DDBJ databases">
        <authorList>
            <consortium name="DOE Joint Genome Institute"/>
            <person name="Kuo A."/>
            <person name="Ruytinx J."/>
            <person name="Rineau F."/>
            <person name="Colpaert J."/>
            <person name="Kohler A."/>
            <person name="Nagy L.G."/>
            <person name="Floudas D."/>
            <person name="Copeland A."/>
            <person name="Barry K.W."/>
            <person name="Cichocki N."/>
            <person name="Veneault-Fourrey C."/>
            <person name="LaButti K."/>
            <person name="Lindquist E.A."/>
            <person name="Lipzen A."/>
            <person name="Lundell T."/>
            <person name="Morin E."/>
            <person name="Murat C."/>
            <person name="Sun H."/>
            <person name="Tunlid A."/>
            <person name="Henrissat B."/>
            <person name="Grigoriev I.V."/>
            <person name="Hibbett D.S."/>
            <person name="Martin F."/>
            <person name="Nordberg H.P."/>
            <person name="Cantor M.N."/>
            <person name="Hua S.X."/>
        </authorList>
    </citation>
    <scope>NUCLEOTIDE SEQUENCE [LARGE SCALE GENOMIC DNA]</scope>
    <source>
        <strain evidence="1 2">UH-Slu-Lm8-n1</strain>
    </source>
</reference>
<dbReference type="AlphaFoldDB" id="A0A0D0ADX9"/>
<accession>A0A0D0ADX9</accession>
<proteinExistence type="predicted"/>
<gene>
    <name evidence="1" type="ORF">CY34DRAFT_298011</name>
</gene>
<organism evidence="1 2">
    <name type="scientific">Suillus luteus UH-Slu-Lm8-n1</name>
    <dbReference type="NCBI Taxonomy" id="930992"/>
    <lineage>
        <taxon>Eukaryota</taxon>
        <taxon>Fungi</taxon>
        <taxon>Dikarya</taxon>
        <taxon>Basidiomycota</taxon>
        <taxon>Agaricomycotina</taxon>
        <taxon>Agaricomycetes</taxon>
        <taxon>Agaricomycetidae</taxon>
        <taxon>Boletales</taxon>
        <taxon>Suillineae</taxon>
        <taxon>Suillaceae</taxon>
        <taxon>Suillus</taxon>
    </lineage>
</organism>